<evidence type="ECO:0000313" key="8">
    <source>
        <dbReference type="EMBL" id="KZT59008.1"/>
    </source>
</evidence>
<dbReference type="FunCoup" id="A0A165H982">
    <property type="interactions" value="641"/>
</dbReference>
<protein>
    <recommendedName>
        <fullName evidence="2">1-phosphatidylinositol 4-kinase</fullName>
        <ecNumber evidence="2">2.7.1.67</ecNumber>
    </recommendedName>
</protein>
<dbReference type="SMART" id="SM00146">
    <property type="entry name" value="PI3Kc"/>
    <property type="match status" value="1"/>
</dbReference>
<dbReference type="AlphaFoldDB" id="A0A165H982"/>
<dbReference type="GO" id="GO:0004430">
    <property type="term" value="F:1-phosphatidylinositol 4-kinase activity"/>
    <property type="evidence" value="ECO:0007669"/>
    <property type="project" value="UniProtKB-EC"/>
</dbReference>
<dbReference type="InParanoid" id="A0A165H982"/>
<feature type="domain" description="PI3K/PI4K catalytic" evidence="7">
    <location>
        <begin position="800"/>
        <end position="1089"/>
    </location>
</feature>
<feature type="signal peptide" evidence="6">
    <location>
        <begin position="1"/>
        <end position="21"/>
    </location>
</feature>
<dbReference type="PANTHER" id="PTHR10048">
    <property type="entry name" value="PHOSPHATIDYLINOSITOL KINASE"/>
    <property type="match status" value="1"/>
</dbReference>
<keyword evidence="9" id="KW-1185">Reference proteome</keyword>
<accession>A0A165H982</accession>
<dbReference type="OrthoDB" id="10264149at2759"/>
<dbReference type="FunFam" id="1.10.1070.11:FF:000016">
    <property type="entry name" value="PIK1p Phosphatidylinositol 4-kinase"/>
    <property type="match status" value="1"/>
</dbReference>
<dbReference type="Proteomes" id="UP000076842">
    <property type="component" value="Unassembled WGS sequence"/>
</dbReference>
<dbReference type="PROSITE" id="PS00915">
    <property type="entry name" value="PI3_4_KINASE_1"/>
    <property type="match status" value="1"/>
</dbReference>
<keyword evidence="6" id="KW-0732">Signal</keyword>
<feature type="compositionally biased region" description="Acidic residues" evidence="5">
    <location>
        <begin position="212"/>
        <end position="224"/>
    </location>
</feature>
<feature type="region of interest" description="Disordered" evidence="5">
    <location>
        <begin position="518"/>
        <end position="562"/>
    </location>
</feature>
<evidence type="ECO:0000256" key="3">
    <source>
        <dbReference type="ARBA" id="ARBA00022679"/>
    </source>
</evidence>
<dbReference type="InterPro" id="IPR000403">
    <property type="entry name" value="PI3/4_kinase_cat_dom"/>
</dbReference>
<dbReference type="PROSITE" id="PS00916">
    <property type="entry name" value="PI3_4_KINASE_2"/>
    <property type="match status" value="1"/>
</dbReference>
<evidence type="ECO:0000256" key="1">
    <source>
        <dbReference type="ARBA" id="ARBA00001686"/>
    </source>
</evidence>
<dbReference type="GO" id="GO:0016020">
    <property type="term" value="C:membrane"/>
    <property type="evidence" value="ECO:0007669"/>
    <property type="project" value="TreeGrafter"/>
</dbReference>
<dbReference type="InterPro" id="IPR015433">
    <property type="entry name" value="PI3/4_kinase"/>
</dbReference>
<feature type="region of interest" description="Disordered" evidence="5">
    <location>
        <begin position="703"/>
        <end position="730"/>
    </location>
</feature>
<dbReference type="SUPFAM" id="SSF56112">
    <property type="entry name" value="Protein kinase-like (PK-like)"/>
    <property type="match status" value="1"/>
</dbReference>
<organism evidence="8 9">
    <name type="scientific">Calocera cornea HHB12733</name>
    <dbReference type="NCBI Taxonomy" id="1353952"/>
    <lineage>
        <taxon>Eukaryota</taxon>
        <taxon>Fungi</taxon>
        <taxon>Dikarya</taxon>
        <taxon>Basidiomycota</taxon>
        <taxon>Agaricomycotina</taxon>
        <taxon>Dacrymycetes</taxon>
        <taxon>Dacrymycetales</taxon>
        <taxon>Dacrymycetaceae</taxon>
        <taxon>Calocera</taxon>
    </lineage>
</organism>
<dbReference type="InterPro" id="IPR036940">
    <property type="entry name" value="PI3/4_kinase_cat_sf"/>
</dbReference>
<evidence type="ECO:0000256" key="4">
    <source>
        <dbReference type="ARBA" id="ARBA00022777"/>
    </source>
</evidence>
<dbReference type="STRING" id="1353952.A0A165H982"/>
<feature type="compositionally biased region" description="Pro residues" evidence="5">
    <location>
        <begin position="535"/>
        <end position="547"/>
    </location>
</feature>
<comment type="catalytic activity">
    <reaction evidence="1">
        <text>a 1,2-diacyl-sn-glycero-3-phospho-(1D-myo-inositol) + ATP = a 1,2-diacyl-sn-glycero-3-phospho-(1D-myo-inositol 4-phosphate) + ADP + H(+)</text>
        <dbReference type="Rhea" id="RHEA:19877"/>
        <dbReference type="ChEBI" id="CHEBI:15378"/>
        <dbReference type="ChEBI" id="CHEBI:30616"/>
        <dbReference type="ChEBI" id="CHEBI:57880"/>
        <dbReference type="ChEBI" id="CHEBI:58178"/>
        <dbReference type="ChEBI" id="CHEBI:456216"/>
        <dbReference type="EC" id="2.7.1.67"/>
    </reaction>
</comment>
<feature type="region of interest" description="Disordered" evidence="5">
    <location>
        <begin position="769"/>
        <end position="790"/>
    </location>
</feature>
<dbReference type="GO" id="GO:0005737">
    <property type="term" value="C:cytoplasm"/>
    <property type="evidence" value="ECO:0007669"/>
    <property type="project" value="TreeGrafter"/>
</dbReference>
<evidence type="ECO:0000256" key="6">
    <source>
        <dbReference type="SAM" id="SignalP"/>
    </source>
</evidence>
<reference evidence="8 9" key="1">
    <citation type="journal article" date="2016" name="Mol. Biol. Evol.">
        <title>Comparative Genomics of Early-Diverging Mushroom-Forming Fungi Provides Insights into the Origins of Lignocellulose Decay Capabilities.</title>
        <authorList>
            <person name="Nagy L.G."/>
            <person name="Riley R."/>
            <person name="Tritt A."/>
            <person name="Adam C."/>
            <person name="Daum C."/>
            <person name="Floudas D."/>
            <person name="Sun H."/>
            <person name="Yadav J.S."/>
            <person name="Pangilinan J."/>
            <person name="Larsson K.H."/>
            <person name="Matsuura K."/>
            <person name="Barry K."/>
            <person name="Labutti K."/>
            <person name="Kuo R."/>
            <person name="Ohm R.A."/>
            <person name="Bhattacharya S.S."/>
            <person name="Shirouzu T."/>
            <person name="Yoshinaga Y."/>
            <person name="Martin F.M."/>
            <person name="Grigoriev I.V."/>
            <person name="Hibbett D.S."/>
        </authorList>
    </citation>
    <scope>NUCLEOTIDE SEQUENCE [LARGE SCALE GENOMIC DNA]</scope>
    <source>
        <strain evidence="8 9">HHB12733</strain>
    </source>
</reference>
<dbReference type="Gene3D" id="1.10.1070.11">
    <property type="entry name" value="Phosphatidylinositol 3-/4-kinase, catalytic domain"/>
    <property type="match status" value="1"/>
</dbReference>
<dbReference type="Pfam" id="PF00454">
    <property type="entry name" value="PI3_PI4_kinase"/>
    <property type="match status" value="1"/>
</dbReference>
<gene>
    <name evidence="8" type="ORF">CALCODRAFT_481934</name>
</gene>
<dbReference type="InterPro" id="IPR011009">
    <property type="entry name" value="Kinase-like_dom_sf"/>
</dbReference>
<name>A0A165H982_9BASI</name>
<proteinExistence type="predicted"/>
<evidence type="ECO:0000259" key="7">
    <source>
        <dbReference type="PROSITE" id="PS50290"/>
    </source>
</evidence>
<dbReference type="InterPro" id="IPR057754">
    <property type="entry name" value="PI4-kinase_beta/PIK1_cat"/>
</dbReference>
<keyword evidence="4 8" id="KW-0418">Kinase</keyword>
<dbReference type="InterPro" id="IPR018936">
    <property type="entry name" value="PI3/4_kinase_CS"/>
</dbReference>
<dbReference type="Gene3D" id="3.30.1010.10">
    <property type="entry name" value="Phosphatidylinositol 3-kinase Catalytic Subunit, Chain A, domain 4"/>
    <property type="match status" value="1"/>
</dbReference>
<dbReference type="EC" id="2.7.1.67" evidence="2"/>
<evidence type="ECO:0000313" key="9">
    <source>
        <dbReference type="Proteomes" id="UP000076842"/>
    </source>
</evidence>
<keyword evidence="3" id="KW-0808">Transferase</keyword>
<feature type="chain" id="PRO_5007858546" description="1-phosphatidylinositol 4-kinase" evidence="6">
    <location>
        <begin position="22"/>
        <end position="1104"/>
    </location>
</feature>
<dbReference type="PROSITE" id="PS50290">
    <property type="entry name" value="PI3_4_KINASE_3"/>
    <property type="match status" value="1"/>
</dbReference>
<dbReference type="CDD" id="cd05168">
    <property type="entry name" value="PI4Kc_III_beta"/>
    <property type="match status" value="1"/>
</dbReference>
<evidence type="ECO:0000256" key="5">
    <source>
        <dbReference type="SAM" id="MobiDB-lite"/>
    </source>
</evidence>
<dbReference type="PANTHER" id="PTHR10048:SF22">
    <property type="entry name" value="PHOSPHATIDYLINOSITOL 4-KINASE BETA"/>
    <property type="match status" value="1"/>
</dbReference>
<sequence length="1104" mass="121949">MSHALLLRLFLSPSFFSVHVALQYLRTYGDHVGITHYLTGRLKGMDPVEVEGLWGLVCHLLVTRPSKSAALECFVLERAEESTHIALLTIWFMQASLADLSRGKRDTPSFYICSRVLNRIHSIIFDPPIHTNAPYGPVMQASRKGKVKPRMGPALVGMGTALAAFGLPELGVVGDWAVKQGRVEEGIPRRPRPPGEDGESPSTPAPPVLYEQGDDLPEEEDPDSAAEAQPRAEPPFTGRSDSQSRQASIYDADPSGTRNLSTVSLELPHTAPIPGARRVSGPHATSPSLPFAFPPRRPDMEDPFGQLDSETKQWKNGHLEQRFPAHIERQHSRFSSSPSISTASRQSADVQLLARYPPEAQTALLKANYFKCQTRFLFALEAISNRLLIVPKPARVSALRAELTNLNHQLPSEVCLPMWCPSTDSDQCRAHHRIVRIPAGECVVLNSAERAPYLLFLEILQGDLDFDPIKRGNKEIVKKLLKEQNQHHTNGHAHTLEDEGHVDLRKLAIKSLSGTQQVALGQAQPEPIPEASVLLPPPALSTIPPTPEGSSRNSLTESPVEDEEEMDLVEQLYGSNISLRAEAIDLADSIVLPTPPKNKALDIATWSRSNPGSPRFEAGVDTTPRRNSNVGVPQRAASPGPTSTPPQEGALTPGGHLPVLSLEDYSERMRTAAVMLAQLNANMVAIPPSPEQHPTLVGGVLSWIPGTSRPPPPQRNASSNGQLPDGTPIPHSAAVRLRLNHTEAAAIKEKIMKEMMSLEEERMQRMSEAEGEDVGLGMSGGPNRKTAEDESIVRRELNKSDPSAPVFKEVWATKKARIRSNSPYGHLASWDCISMIVKTGADLRQEQLATQLIREFERIWREESCLCYARSFRILITGVSSGLVETVTDAVSIHSIKKAEYARRLAEGRFGNVSLMDHFVNSYGDPSSARFVRAQRNFIRSLAGYSVITYLLQIKDRHNGNILMDRDGHLIHIDFGFMLSNSPGGNMGFEAAPFKLPMEYVDILGGIDSKAFAEFKMLFKEGFEAARKHCDRILTVVELMQKDSALPCFVLLGEQTANALRERFQPGLTQSLFRDYLERLIMSSVGSTWTRLYDSYQYYSQSIL</sequence>
<feature type="region of interest" description="Disordered" evidence="5">
    <location>
        <begin position="604"/>
        <end position="658"/>
    </location>
</feature>
<feature type="compositionally biased region" description="Polar residues" evidence="5">
    <location>
        <begin position="548"/>
        <end position="557"/>
    </location>
</feature>
<dbReference type="GO" id="GO:0046854">
    <property type="term" value="P:phosphatidylinositol phosphate biosynthetic process"/>
    <property type="evidence" value="ECO:0007669"/>
    <property type="project" value="InterPro"/>
</dbReference>
<dbReference type="EMBL" id="KV423945">
    <property type="protein sequence ID" value="KZT59008.1"/>
    <property type="molecule type" value="Genomic_DNA"/>
</dbReference>
<evidence type="ECO:0000256" key="2">
    <source>
        <dbReference type="ARBA" id="ARBA00012169"/>
    </source>
</evidence>
<feature type="region of interest" description="Disordered" evidence="5">
    <location>
        <begin position="184"/>
        <end position="308"/>
    </location>
</feature>
<dbReference type="GO" id="GO:0048015">
    <property type="term" value="P:phosphatidylinositol-mediated signaling"/>
    <property type="evidence" value="ECO:0007669"/>
    <property type="project" value="TreeGrafter"/>
</dbReference>